<proteinExistence type="predicted"/>
<accession>A0A4S2F4T0</accession>
<dbReference type="GO" id="GO:0046914">
    <property type="term" value="F:transition metal ion binding"/>
    <property type="evidence" value="ECO:0007669"/>
    <property type="project" value="InterPro"/>
</dbReference>
<reference evidence="3 4" key="1">
    <citation type="submission" date="2019-04" db="EMBL/GenBank/DDBJ databases">
        <title>Microbes associate with the intestines of laboratory mice.</title>
        <authorList>
            <person name="Navarre W."/>
            <person name="Wong E."/>
            <person name="Huang K."/>
            <person name="Tropini C."/>
            <person name="Ng K."/>
            <person name="Yu B."/>
        </authorList>
    </citation>
    <scope>NUCLEOTIDE SEQUENCE [LARGE SCALE GENOMIC DNA]</scope>
    <source>
        <strain evidence="3 4">NM07_P-09</strain>
    </source>
</reference>
<dbReference type="InterPro" id="IPR007167">
    <property type="entry name" value="Fe-transptr_FeoA-like"/>
</dbReference>
<dbReference type="InterPro" id="IPR008988">
    <property type="entry name" value="Transcriptional_repressor_C"/>
</dbReference>
<sequence>MAHPLTLAQIPVGQSCKVLKLTGSGQLKRRIMDMGITKGTRVDVKKVAPLGDPLELTVRGYQLSIRKDEAALVQVEPTVC</sequence>
<dbReference type="EMBL" id="SRYE01000001">
    <property type="protein sequence ID" value="TGY63417.1"/>
    <property type="molecule type" value="Genomic_DNA"/>
</dbReference>
<evidence type="ECO:0000313" key="3">
    <source>
        <dbReference type="EMBL" id="TGY63417.1"/>
    </source>
</evidence>
<dbReference type="SUPFAM" id="SSF50037">
    <property type="entry name" value="C-terminal domain of transcriptional repressors"/>
    <property type="match status" value="1"/>
</dbReference>
<dbReference type="OrthoDB" id="9811076at2"/>
<dbReference type="Proteomes" id="UP000310263">
    <property type="component" value="Unassembled WGS sequence"/>
</dbReference>
<dbReference type="InterPro" id="IPR038157">
    <property type="entry name" value="FeoA_core_dom"/>
</dbReference>
<protein>
    <submittedName>
        <fullName evidence="3">FeoA family protein</fullName>
    </submittedName>
</protein>
<gene>
    <name evidence="3" type="ORF">E5334_02660</name>
</gene>
<dbReference type="PANTHER" id="PTHR42954:SF2">
    <property type="entry name" value="FE(2+) TRANSPORT PROTEIN A"/>
    <property type="match status" value="1"/>
</dbReference>
<dbReference type="AlphaFoldDB" id="A0A4S2F4T0"/>
<feature type="domain" description="Ferrous iron transporter FeoA-like" evidence="2">
    <location>
        <begin position="5"/>
        <end position="77"/>
    </location>
</feature>
<evidence type="ECO:0000259" key="2">
    <source>
        <dbReference type="SMART" id="SM00899"/>
    </source>
</evidence>
<evidence type="ECO:0000256" key="1">
    <source>
        <dbReference type="ARBA" id="ARBA00023004"/>
    </source>
</evidence>
<dbReference type="InterPro" id="IPR052713">
    <property type="entry name" value="FeoA"/>
</dbReference>
<dbReference type="RefSeq" id="WP_136012043.1">
    <property type="nucleotide sequence ID" value="NZ_SRYE01000001.1"/>
</dbReference>
<name>A0A4S2F4T0_9ACTN</name>
<evidence type="ECO:0000313" key="4">
    <source>
        <dbReference type="Proteomes" id="UP000310263"/>
    </source>
</evidence>
<dbReference type="Gene3D" id="2.30.30.90">
    <property type="match status" value="1"/>
</dbReference>
<comment type="caution">
    <text evidence="3">The sequence shown here is derived from an EMBL/GenBank/DDBJ whole genome shotgun (WGS) entry which is preliminary data.</text>
</comment>
<dbReference type="SMART" id="SM00899">
    <property type="entry name" value="FeoA"/>
    <property type="match status" value="1"/>
</dbReference>
<keyword evidence="4" id="KW-1185">Reference proteome</keyword>
<dbReference type="Pfam" id="PF04023">
    <property type="entry name" value="FeoA"/>
    <property type="match status" value="1"/>
</dbReference>
<organism evidence="3 4">
    <name type="scientific">Muricaecibacterium torontonense</name>
    <dbReference type="NCBI Taxonomy" id="3032871"/>
    <lineage>
        <taxon>Bacteria</taxon>
        <taxon>Bacillati</taxon>
        <taxon>Actinomycetota</taxon>
        <taxon>Coriobacteriia</taxon>
        <taxon>Coriobacteriales</taxon>
        <taxon>Atopobiaceae</taxon>
        <taxon>Muricaecibacterium</taxon>
    </lineage>
</organism>
<keyword evidence="1" id="KW-0408">Iron</keyword>
<dbReference type="PANTHER" id="PTHR42954">
    <property type="entry name" value="FE(2+) TRANSPORT PROTEIN A"/>
    <property type="match status" value="1"/>
</dbReference>